<evidence type="ECO:0000256" key="2">
    <source>
        <dbReference type="ARBA" id="ARBA00023002"/>
    </source>
</evidence>
<evidence type="ECO:0000313" key="5">
    <source>
        <dbReference type="Proteomes" id="UP000078561"/>
    </source>
</evidence>
<evidence type="ECO:0000256" key="1">
    <source>
        <dbReference type="ARBA" id="ARBA00006484"/>
    </source>
</evidence>
<reference evidence="4" key="1">
    <citation type="submission" date="2016-04" db="EMBL/GenBank/DDBJ databases">
        <authorList>
            <person name="Evans L.H."/>
            <person name="Alamgir A."/>
            <person name="Owens N."/>
            <person name="Weber N.D."/>
            <person name="Virtaneva K."/>
            <person name="Barbian K."/>
            <person name="Babar A."/>
            <person name="Rosenke K."/>
        </authorList>
    </citation>
    <scope>NUCLEOTIDE SEQUENCE [LARGE SCALE GENOMIC DNA]</scope>
    <source>
        <strain evidence="4">CBS 101.48</strain>
    </source>
</reference>
<evidence type="ECO:0000313" key="4">
    <source>
        <dbReference type="EMBL" id="SAL99204.1"/>
    </source>
</evidence>
<dbReference type="PANTHER" id="PTHR44229:SF4">
    <property type="entry name" value="15-HYDROXYPROSTAGLANDIN DEHYDROGENASE [NAD(+)]"/>
    <property type="match status" value="1"/>
</dbReference>
<keyword evidence="5" id="KW-1185">Reference proteome</keyword>
<accession>A0A163JGN8</accession>
<dbReference type="OMA" id="YFSEMND"/>
<dbReference type="GO" id="GO:0005737">
    <property type="term" value="C:cytoplasm"/>
    <property type="evidence" value="ECO:0007669"/>
    <property type="project" value="TreeGrafter"/>
</dbReference>
<name>A0A163JGN8_ABSGL</name>
<dbReference type="InterPro" id="IPR036291">
    <property type="entry name" value="NAD(P)-bd_dom_sf"/>
</dbReference>
<keyword evidence="2" id="KW-0560">Oxidoreductase</keyword>
<dbReference type="SUPFAM" id="SSF51735">
    <property type="entry name" value="NAD(P)-binding Rossmann-fold domains"/>
    <property type="match status" value="1"/>
</dbReference>
<dbReference type="AlphaFoldDB" id="A0A163JGN8"/>
<dbReference type="Pfam" id="PF00106">
    <property type="entry name" value="adh_short"/>
    <property type="match status" value="1"/>
</dbReference>
<dbReference type="OrthoDB" id="5840532at2759"/>
<proteinExistence type="inferred from homology"/>
<protein>
    <recommendedName>
        <fullName evidence="6">NAD(P)-binding protein</fullName>
    </recommendedName>
</protein>
<gene>
    <name evidence="4" type="primary">ABSGL_04791.1 scaffold 5911</name>
</gene>
<dbReference type="STRING" id="4829.A0A163JGN8"/>
<comment type="similarity">
    <text evidence="1 3">Belongs to the short-chain dehydrogenases/reductases (SDR) family.</text>
</comment>
<organism evidence="4">
    <name type="scientific">Absidia glauca</name>
    <name type="common">Pin mould</name>
    <dbReference type="NCBI Taxonomy" id="4829"/>
    <lineage>
        <taxon>Eukaryota</taxon>
        <taxon>Fungi</taxon>
        <taxon>Fungi incertae sedis</taxon>
        <taxon>Mucoromycota</taxon>
        <taxon>Mucoromycotina</taxon>
        <taxon>Mucoromycetes</taxon>
        <taxon>Mucorales</taxon>
        <taxon>Cunninghamellaceae</taxon>
        <taxon>Absidia</taxon>
    </lineage>
</organism>
<evidence type="ECO:0008006" key="6">
    <source>
        <dbReference type="Google" id="ProtNLM"/>
    </source>
</evidence>
<dbReference type="PRINTS" id="PR00080">
    <property type="entry name" value="SDRFAMILY"/>
</dbReference>
<dbReference type="InterPro" id="IPR002347">
    <property type="entry name" value="SDR_fam"/>
</dbReference>
<dbReference type="Proteomes" id="UP000078561">
    <property type="component" value="Unassembled WGS sequence"/>
</dbReference>
<dbReference type="PRINTS" id="PR00081">
    <property type="entry name" value="GDHRDH"/>
</dbReference>
<sequence length="294" mass="31665">MTQLTLQGKTAVLTGASRGIGKAVADALVARGANVVIGDLLDKEGQALVDGYNSTEKRAAYIHSDATRYSDIVALFQLAEKEFGGVDIAVLNAGIISHSNNLFGPFDDVGDEKMMQVNVNSVIKGTKVAVLHMARRGGGVIVSTASMAGLYSSALELAPYTASKHAVVGHTRSFDLLPAVCNVRVNCVCPYWVETDLLTYLKDGETQNPFDTLVTHSPRTKVQTVVEAFITLIEDDTRKGETLLALPDGIKVHDRPTGYQSTAIDPPHVQEYVKTNVAFMKAQLAEALKRYDQA</sequence>
<dbReference type="EMBL" id="LT552523">
    <property type="protein sequence ID" value="SAL99204.1"/>
    <property type="molecule type" value="Genomic_DNA"/>
</dbReference>
<dbReference type="InParanoid" id="A0A163JGN8"/>
<evidence type="ECO:0000256" key="3">
    <source>
        <dbReference type="RuleBase" id="RU000363"/>
    </source>
</evidence>
<dbReference type="PANTHER" id="PTHR44229">
    <property type="entry name" value="15-HYDROXYPROSTAGLANDIN DEHYDROGENASE [NAD(+)]"/>
    <property type="match status" value="1"/>
</dbReference>
<dbReference type="Gene3D" id="3.40.50.720">
    <property type="entry name" value="NAD(P)-binding Rossmann-like Domain"/>
    <property type="match status" value="1"/>
</dbReference>
<dbReference type="GO" id="GO:0016616">
    <property type="term" value="F:oxidoreductase activity, acting on the CH-OH group of donors, NAD or NADP as acceptor"/>
    <property type="evidence" value="ECO:0007669"/>
    <property type="project" value="TreeGrafter"/>
</dbReference>